<feature type="compositionally biased region" description="Pro residues" evidence="1">
    <location>
        <begin position="627"/>
        <end position="666"/>
    </location>
</feature>
<dbReference type="EMBL" id="JAEHOC010000028">
    <property type="protein sequence ID" value="KAG2430084.1"/>
    <property type="molecule type" value="Genomic_DNA"/>
</dbReference>
<comment type="caution">
    <text evidence="2">The sequence shown here is derived from an EMBL/GenBank/DDBJ whole genome shotgun (WGS) entry which is preliminary data.</text>
</comment>
<keyword evidence="3" id="KW-1185">Reference proteome</keyword>
<feature type="compositionally biased region" description="Pro residues" evidence="1">
    <location>
        <begin position="1386"/>
        <end position="1425"/>
    </location>
</feature>
<protein>
    <submittedName>
        <fullName evidence="2">Uncharacterized protein</fullName>
    </submittedName>
</protein>
<evidence type="ECO:0000313" key="2">
    <source>
        <dbReference type="EMBL" id="KAG2430084.1"/>
    </source>
</evidence>
<feature type="region of interest" description="Disordered" evidence="1">
    <location>
        <begin position="1382"/>
        <end position="1428"/>
    </location>
</feature>
<organism evidence="2 3">
    <name type="scientific">Chlamydomonas incerta</name>
    <dbReference type="NCBI Taxonomy" id="51695"/>
    <lineage>
        <taxon>Eukaryota</taxon>
        <taxon>Viridiplantae</taxon>
        <taxon>Chlorophyta</taxon>
        <taxon>core chlorophytes</taxon>
        <taxon>Chlorophyceae</taxon>
        <taxon>CS clade</taxon>
        <taxon>Chlamydomonadales</taxon>
        <taxon>Chlamydomonadaceae</taxon>
        <taxon>Chlamydomonas</taxon>
    </lineage>
</organism>
<name>A0A835SXI5_CHLIN</name>
<feature type="region of interest" description="Disordered" evidence="1">
    <location>
        <begin position="623"/>
        <end position="669"/>
    </location>
</feature>
<feature type="region of interest" description="Disordered" evidence="1">
    <location>
        <begin position="1746"/>
        <end position="1792"/>
    </location>
</feature>
<feature type="compositionally biased region" description="Pro residues" evidence="1">
    <location>
        <begin position="1000"/>
        <end position="1061"/>
    </location>
</feature>
<dbReference type="PANTHER" id="PTHR24216">
    <property type="entry name" value="PAXILLIN-RELATED"/>
    <property type="match status" value="1"/>
</dbReference>
<reference evidence="2" key="1">
    <citation type="journal article" date="2020" name="bioRxiv">
        <title>Comparative genomics of Chlamydomonas.</title>
        <authorList>
            <person name="Craig R.J."/>
            <person name="Hasan A.R."/>
            <person name="Ness R.W."/>
            <person name="Keightley P.D."/>
        </authorList>
    </citation>
    <scope>NUCLEOTIDE SEQUENCE</scope>
    <source>
        <strain evidence="2">SAG 7.73</strain>
    </source>
</reference>
<gene>
    <name evidence="2" type="ORF">HXX76_010183</name>
</gene>
<feature type="compositionally biased region" description="Pro residues" evidence="1">
    <location>
        <begin position="1750"/>
        <end position="1789"/>
    </location>
</feature>
<evidence type="ECO:0000256" key="1">
    <source>
        <dbReference type="SAM" id="MobiDB-lite"/>
    </source>
</evidence>
<feature type="region of interest" description="Disordered" evidence="1">
    <location>
        <begin position="999"/>
        <end position="1064"/>
    </location>
</feature>
<dbReference type="Proteomes" id="UP000650467">
    <property type="component" value="Unassembled WGS sequence"/>
</dbReference>
<sequence>MDGGVYYGDSGALRVNEETVYWPAGVSPERTEYTVCLKPWANDLEVDARLEVYVNNAATPSAVVTRRWDTLQSGFMTSSLSSCSPSALGFMGRFNFTGAGLVQTAAPPPVPSPPATSLRLRGRWDVTTEGPSNVWSWMTSLDMVVQWTVGASTYLLNTNQRNSGGVTYTYDGLQTIRSENVQWPWGTTPAVATYDVCFAFKAPIQDNGTVLASFQPYAVNATFAVALAGDALLTTTWRQLWSNASAGAVWPSSAWTWCNASAPGPRPPSPQPPSPRPPSPRPPSPAPPSPVPPSPAPPSPPAPATYSGGSTLRFRLTWTLPDTGIRWQSSSYDLDLYVVWNSTVNVAAGGAPVLKSVNYDTTAMDGGVYYGDSGALRVNEETVYWPAGVSPERTEYTVCLKPWANDLEVDARLEVYVNNAATPSAVVTRRWDTLQSGFMTSSLSSCSPSALGFMGRFNFTGAGLVQTAAPPPVPSPPATSLRLRGRWDVTTEGPSNVWSWMTSLDMVVQWTVGASIYLLNTNQRNSGGVTYTYDGLQTIRSENVQWPWGTTPAVATYDVCFAFKAPIQDNGTVLASFQPYAVNATFAVALAGDALLTTTWRQLWSNASAGAVWPSSTWTWCNASAPGPRPPSPQPPSPRPPSPRPPSPAPPSPVPPSPAPPSPPAPATYSGGSTLRFRLTWTLPDTGIRWQSSSYDLDLYVVWNSTVNVAAGGAPVLKSVNYDTTAMDGGVYYGDSGALRVNEETVYWPAGVSPERTEYTVCLKPWANDLEVDARLEVYVNNAATPSAVVTRRWDTLQSGFMTSSLSSCSPSALGFMGRFNFTGAGLVQTAAPPPVPSPPATSLRLRGRWDVTTEGPSNVWSWMTSLDMVVQWTVGASTYLLNTNQRNSGGVTYTYDGLQTIRSENVQWPWGTTPAVATYDVCFAFKAPIQDNGTVLASVQPYAVNATFAVALAGDALLTTTWRQLWSNASAGAVWPSSAWTSCNASAPGYVGSYNYTPPASPSPPSPAPPSPQPPSPRPPSPRPPSPQPPSPRPPSPRPPSPAPPSPVPPSPAPPSPPAPATYSGGSTLRFRLTWTLPDTGIRWQSSSYDLDLYVVWNSTVNVAAGGAPVLKSVNYDTTAMDGGVYYGDSGALRVNEETVYWPAGVSPERTEYTVCLKPWANDLEVDARLEVYVNNAATPSAVVTRRWDTLQSGFMTSSLSSCSPSALGFMGRFNFTGAGLVQTAAPPPPVPSPPATSLRLRGRWDVTTEGPSNVWSWMTSLDMVVQWTVGASTYLLNTNQRNSGGVTYTYDGLQTIRSENVQWPWGTTPAVATYDVCFAFKAPIQDNGTVLASFQPYAVNATFAVALAGDALLTTTWRQLWSNASAGAVWPSSTWTWCNASAPGPRPPSPQPPSPRPPSPRPPSPAPPSPVPPSPAPPSPPAPATYSGGSTLRFRLTWTLPDTGIRWQSSSYDLDIYVVWNSTVNVAAGGAPVLKSVNYDTTAMDGGVYYGDSGALRVNEETVYWPAGVSPERTEYTVCLKPWANDLEVDARLEVYVNNAATPSAVVTRRWDTLQSGFMTSSLSSCSPSALGFMGRFNFTGAGLVQTAAPPPPVPSPPATSLRLRGRWDVTTEGPSNVWSWMTSLDMVVQWTVGASTYLLNTNQRNSGGVTYTYDGLQTIRSENVQWPWGTTPAVATYDVCFAFKAPIQDNGTVLASFQPYAVNATFAVALAGDALLTTTWRQLWSNASAGAVWPSSTWTWCNASAPGPRPPSPQPPSPRPPSPRPPSPAPPSPVPPSPAPPSPPAPATYSGGSTLRFRLTWTLPDTGIRWQSSSYDLDIYVVWNSTVNVAAGGAPVLKSVNYDTTAMDGGVYYGDSGALRVNEETVYWPAGVSPERTEYTVCLKPWANDLEVDARLEVYVNNAATPSAVVTRRWDTLQSGFMTSSLSSCSPSALGFMGRFNFTGAGLVQTAAPPPVPSPPATSLRLRGRWDVTTEGPSNVWSWMTSLDMVVQWTVGASTYLLNTNQRNSGGVTYTYDGLQTIRSENVQWPWGTTPAVATYDVCFAFKAPIQDNGTVLASFQPYAVNATFAVALAGDALLTTTWRQLWSNASAGAVWPSSTWTWCNASAPG</sequence>
<proteinExistence type="predicted"/>
<dbReference type="PANTHER" id="PTHR24216:SF65">
    <property type="entry name" value="PAXILLIN-LIKE PROTEIN 1"/>
    <property type="match status" value="1"/>
</dbReference>
<accession>A0A835SXI5</accession>
<evidence type="ECO:0000313" key="3">
    <source>
        <dbReference type="Proteomes" id="UP000650467"/>
    </source>
</evidence>
<feature type="compositionally biased region" description="Pro residues" evidence="1">
    <location>
        <begin position="264"/>
        <end position="303"/>
    </location>
</feature>
<feature type="region of interest" description="Disordered" evidence="1">
    <location>
        <begin position="260"/>
        <end position="306"/>
    </location>
</feature>